<dbReference type="OrthoDB" id="3398195at2"/>
<protein>
    <submittedName>
        <fullName evidence="1">Terpene synthase metal-binding protein</fullName>
    </submittedName>
</protein>
<dbReference type="AlphaFoldDB" id="E2Q2M7"/>
<dbReference type="eggNOG" id="ENOG5033TNK">
    <property type="taxonomic scope" value="Bacteria"/>
</dbReference>
<sequence length="311" mass="34643">MASTHVGHTSMEYLPTPAQCAPLSVLALQLLADLQAWTAKHPRVKATPVAAMALSTATISPWRTLHELRWCARICVWAYALDDYTEDEAVTETQLDEILTRCSAVVRTGVPDTAHPLLDALSEIQEQFSRFPLYPALADLWTDRFDRCMQGLRYDWRTGHARSQCPGQEFPVADYLEHKDSSLVWTTHMPRWISSTDPCLPSRLDALVPALDDFATAVRLANDLGTIGWESGQNGQNNVFMYGVTPDWVRRERDARVTAGRARLAPLLAENNPAAIESVRLAEWAVAFYDLADFRDAHTSRPTPAEDAAPG</sequence>
<reference evidence="1 2" key="1">
    <citation type="journal article" date="2010" name="Genome Biol. Evol.">
        <title>The sequence of a 1.8-mb bacterial linear plasmid reveals a rich evolutionary reservoir of secondary metabolic pathways.</title>
        <authorList>
            <person name="Medema M.H."/>
            <person name="Trefzer A."/>
            <person name="Kovalchuk A."/>
            <person name="van den Berg M."/>
            <person name="Mueller U."/>
            <person name="Heijne W."/>
            <person name="Wu L."/>
            <person name="Alam M.T."/>
            <person name="Ronning C.M."/>
            <person name="Nierman W.C."/>
            <person name="Bovenberg R.A.L."/>
            <person name="Breitling R."/>
            <person name="Takano E."/>
        </authorList>
    </citation>
    <scope>NUCLEOTIDE SEQUENCE [LARGE SCALE GENOMIC DNA]</scope>
    <source>
        <strain evidence="2">ATCC 27064 / DSM 738 / JCM 4710 / NBRC 13307 / NCIMB 12785 / NRRL 3585 / VKM Ac-602</strain>
    </source>
</reference>
<dbReference type="SUPFAM" id="SSF48576">
    <property type="entry name" value="Terpenoid synthases"/>
    <property type="match status" value="1"/>
</dbReference>
<name>E2Q2M7_STRCL</name>
<evidence type="ECO:0000313" key="1">
    <source>
        <dbReference type="EMBL" id="EFG10738.1"/>
    </source>
</evidence>
<dbReference type="STRING" id="1901.BB341_00220"/>
<dbReference type="EMBL" id="CM000913">
    <property type="protein sequence ID" value="EFG10738.1"/>
    <property type="molecule type" value="Genomic_DNA"/>
</dbReference>
<evidence type="ECO:0000313" key="2">
    <source>
        <dbReference type="Proteomes" id="UP000002357"/>
    </source>
</evidence>
<gene>
    <name evidence="1" type="ORF">SCLAV_5671</name>
</gene>
<dbReference type="KEGG" id="sclf:BB341_00220"/>
<proteinExistence type="predicted"/>
<keyword evidence="2" id="KW-1185">Reference proteome</keyword>
<dbReference type="InterPro" id="IPR008949">
    <property type="entry name" value="Isoprenoid_synthase_dom_sf"/>
</dbReference>
<dbReference type="Proteomes" id="UP000002357">
    <property type="component" value="Chromosome"/>
</dbReference>
<dbReference type="Gene3D" id="1.10.600.10">
    <property type="entry name" value="Farnesyl Diphosphate Synthase"/>
    <property type="match status" value="1"/>
</dbReference>
<organism evidence="1 2">
    <name type="scientific">Streptomyces clavuligerus</name>
    <dbReference type="NCBI Taxonomy" id="1901"/>
    <lineage>
        <taxon>Bacteria</taxon>
        <taxon>Bacillati</taxon>
        <taxon>Actinomycetota</taxon>
        <taxon>Actinomycetes</taxon>
        <taxon>Kitasatosporales</taxon>
        <taxon>Streptomycetaceae</taxon>
        <taxon>Streptomyces</taxon>
    </lineage>
</organism>
<accession>E2Q2M7</accession>
<dbReference type="GeneID" id="93727946"/>
<dbReference type="RefSeq" id="WP_003962821.1">
    <property type="nucleotide sequence ID" value="NZ_CM000913.1"/>
</dbReference>